<gene>
    <name evidence="2" type="ORF">OCV99_09625</name>
</gene>
<keyword evidence="3" id="KW-1185">Reference proteome</keyword>
<evidence type="ECO:0000313" key="3">
    <source>
        <dbReference type="Proteomes" id="UP001652431"/>
    </source>
</evidence>
<reference evidence="2 3" key="1">
    <citation type="journal article" date="2021" name="ISME Commun">
        <title>Automated analysis of genomic sequences facilitates high-throughput and comprehensive description of bacteria.</title>
        <authorList>
            <person name="Hitch T.C.A."/>
        </authorList>
    </citation>
    <scope>NUCLEOTIDE SEQUENCE [LARGE SCALE GENOMIC DNA]</scope>
    <source>
        <strain evidence="2 3">Sanger_03</strain>
    </source>
</reference>
<proteinExistence type="predicted"/>
<dbReference type="Proteomes" id="UP001652431">
    <property type="component" value="Unassembled WGS sequence"/>
</dbReference>
<organism evidence="2 3">
    <name type="scientific">Dorea acetigenes</name>
    <dbReference type="NCBI Taxonomy" id="2981787"/>
    <lineage>
        <taxon>Bacteria</taxon>
        <taxon>Bacillati</taxon>
        <taxon>Bacillota</taxon>
        <taxon>Clostridia</taxon>
        <taxon>Lachnospirales</taxon>
        <taxon>Lachnospiraceae</taxon>
        <taxon>Dorea</taxon>
    </lineage>
</organism>
<evidence type="ECO:0000313" key="2">
    <source>
        <dbReference type="EMBL" id="MCU6686799.1"/>
    </source>
</evidence>
<dbReference type="InterPro" id="IPR014944">
    <property type="entry name" value="Toxin_SymE-like"/>
</dbReference>
<accession>A0ABT2RN10</accession>
<evidence type="ECO:0000259" key="1">
    <source>
        <dbReference type="Pfam" id="PF08845"/>
    </source>
</evidence>
<feature type="domain" description="Toxin SymE-like" evidence="1">
    <location>
        <begin position="8"/>
        <end position="56"/>
    </location>
</feature>
<dbReference type="EMBL" id="JAOQJU010000010">
    <property type="protein sequence ID" value="MCU6686799.1"/>
    <property type="molecule type" value="Genomic_DNA"/>
</dbReference>
<name>A0ABT2RN10_9FIRM</name>
<dbReference type="Pfam" id="PF08845">
    <property type="entry name" value="SymE_toxin"/>
    <property type="match status" value="1"/>
</dbReference>
<comment type="caution">
    <text evidence="2">The sequence shown here is derived from an EMBL/GenBank/DDBJ whole genome shotgun (WGS) entry which is preliminary data.</text>
</comment>
<protein>
    <submittedName>
        <fullName evidence="2">Type I toxin-antitoxin system SymE family toxin</fullName>
    </submittedName>
</protein>
<sequence>MKEKQKRNRRRKVYYTYQGRNLSPQIRLEGKWLEQLGFTAGSFVSIQCEEGRLVIKKDTAQ</sequence>
<dbReference type="RefSeq" id="WP_158370134.1">
    <property type="nucleotide sequence ID" value="NZ_JAOQJU010000010.1"/>
</dbReference>